<evidence type="ECO:0000313" key="1">
    <source>
        <dbReference type="EMBL" id="TDW97635.1"/>
    </source>
</evidence>
<reference evidence="1 2" key="1">
    <citation type="submission" date="2019-03" db="EMBL/GenBank/DDBJ databases">
        <title>Genomic Encyclopedia of Type Strains, Phase IV (KMG-IV): sequencing the most valuable type-strain genomes for metagenomic binning, comparative biology and taxonomic classification.</title>
        <authorList>
            <person name="Goeker M."/>
        </authorList>
    </citation>
    <scope>NUCLEOTIDE SEQUENCE [LARGE SCALE GENOMIC DNA]</scope>
    <source>
        <strain evidence="1 2">DSM 100059</strain>
    </source>
</reference>
<keyword evidence="2" id="KW-1185">Reference proteome</keyword>
<organism evidence="1 2">
    <name type="scientific">Dinghuibacter silviterrae</name>
    <dbReference type="NCBI Taxonomy" id="1539049"/>
    <lineage>
        <taxon>Bacteria</taxon>
        <taxon>Pseudomonadati</taxon>
        <taxon>Bacteroidota</taxon>
        <taxon>Chitinophagia</taxon>
        <taxon>Chitinophagales</taxon>
        <taxon>Chitinophagaceae</taxon>
        <taxon>Dinghuibacter</taxon>
    </lineage>
</organism>
<accession>A0A4R8DJ71</accession>
<dbReference type="Proteomes" id="UP000294498">
    <property type="component" value="Unassembled WGS sequence"/>
</dbReference>
<evidence type="ECO:0000313" key="2">
    <source>
        <dbReference type="Proteomes" id="UP000294498"/>
    </source>
</evidence>
<dbReference type="EMBL" id="SODV01000002">
    <property type="protein sequence ID" value="TDW97635.1"/>
    <property type="molecule type" value="Genomic_DNA"/>
</dbReference>
<proteinExistence type="predicted"/>
<comment type="caution">
    <text evidence="1">The sequence shown here is derived from an EMBL/GenBank/DDBJ whole genome shotgun (WGS) entry which is preliminary data.</text>
</comment>
<protein>
    <submittedName>
        <fullName evidence="1">Uncharacterized protein</fullName>
    </submittedName>
</protein>
<sequence length="135" mass="15440">MKVDLTYESVFGFDGPNLCLLGNEGDYAKLAKSISEFTAVTTCPSINIRSLDFVENEGLDKAIIFSSELGANTLGVFDNDQNLIFKLDPRIWERIFKYFVFMSWKKSTYYLNCYENALSDLDLIQECNFICSSEF</sequence>
<gene>
    <name evidence="1" type="ORF">EDB95_5487</name>
</gene>
<dbReference type="AlphaFoldDB" id="A0A4R8DJ71"/>
<name>A0A4R8DJ71_9BACT</name>